<dbReference type="PANTHER" id="PTHR43751:SF1">
    <property type="entry name" value="SULFATASE ATSG-RELATED"/>
    <property type="match status" value="1"/>
</dbReference>
<protein>
    <submittedName>
        <fullName evidence="3">Choline-sulfatase</fullName>
        <ecNumber evidence="3">3.1.6.6</ecNumber>
    </submittedName>
</protein>
<evidence type="ECO:0000259" key="2">
    <source>
        <dbReference type="Pfam" id="PF00884"/>
    </source>
</evidence>
<dbReference type="InterPro" id="IPR000917">
    <property type="entry name" value="Sulfatase_N"/>
</dbReference>
<dbReference type="RefSeq" id="WP_146457836.1">
    <property type="nucleotide sequence ID" value="NZ_SJPW01000003.1"/>
</dbReference>
<feature type="chain" id="PRO_5022721747" evidence="1">
    <location>
        <begin position="19"/>
        <end position="538"/>
    </location>
</feature>
<name>A0A5C6F4F1_9BACT</name>
<dbReference type="CDD" id="cd16027">
    <property type="entry name" value="SGSH"/>
    <property type="match status" value="1"/>
</dbReference>
<dbReference type="InterPro" id="IPR017850">
    <property type="entry name" value="Alkaline_phosphatase_core_sf"/>
</dbReference>
<dbReference type="Pfam" id="PF00884">
    <property type="entry name" value="Sulfatase"/>
    <property type="match status" value="1"/>
</dbReference>
<dbReference type="EMBL" id="SJPW01000003">
    <property type="protein sequence ID" value="TWU56623.1"/>
    <property type="molecule type" value="Genomic_DNA"/>
</dbReference>
<proteinExistence type="predicted"/>
<dbReference type="Gene3D" id="3.40.720.10">
    <property type="entry name" value="Alkaline Phosphatase, subunit A"/>
    <property type="match status" value="1"/>
</dbReference>
<dbReference type="Proteomes" id="UP000318288">
    <property type="component" value="Unassembled WGS sequence"/>
</dbReference>
<comment type="caution">
    <text evidence="3">The sequence shown here is derived from an EMBL/GenBank/DDBJ whole genome shotgun (WGS) entry which is preliminary data.</text>
</comment>
<gene>
    <name evidence="3" type="primary">betC_11</name>
    <name evidence="3" type="ORF">Poly51_25390</name>
</gene>
<evidence type="ECO:0000256" key="1">
    <source>
        <dbReference type="SAM" id="SignalP"/>
    </source>
</evidence>
<keyword evidence="3" id="KW-0378">Hydrolase</keyword>
<feature type="domain" description="Sulfatase N-terminal" evidence="2">
    <location>
        <begin position="26"/>
        <end position="308"/>
    </location>
</feature>
<evidence type="ECO:0000313" key="3">
    <source>
        <dbReference type="EMBL" id="TWU56623.1"/>
    </source>
</evidence>
<dbReference type="AlphaFoldDB" id="A0A5C6F4F1"/>
<reference evidence="3 4" key="1">
    <citation type="submission" date="2019-02" db="EMBL/GenBank/DDBJ databases">
        <title>Deep-cultivation of Planctomycetes and their phenomic and genomic characterization uncovers novel biology.</title>
        <authorList>
            <person name="Wiegand S."/>
            <person name="Jogler M."/>
            <person name="Boedeker C."/>
            <person name="Pinto D."/>
            <person name="Vollmers J."/>
            <person name="Rivas-Marin E."/>
            <person name="Kohn T."/>
            <person name="Peeters S.H."/>
            <person name="Heuer A."/>
            <person name="Rast P."/>
            <person name="Oberbeckmann S."/>
            <person name="Bunk B."/>
            <person name="Jeske O."/>
            <person name="Meyerdierks A."/>
            <person name="Storesund J.E."/>
            <person name="Kallscheuer N."/>
            <person name="Luecker S."/>
            <person name="Lage O.M."/>
            <person name="Pohl T."/>
            <person name="Merkel B.J."/>
            <person name="Hornburger P."/>
            <person name="Mueller R.-W."/>
            <person name="Bruemmer F."/>
            <person name="Labrenz M."/>
            <person name="Spormann A.M."/>
            <person name="Op Den Camp H."/>
            <person name="Overmann J."/>
            <person name="Amann R."/>
            <person name="Jetten M.S.M."/>
            <person name="Mascher T."/>
            <person name="Medema M.H."/>
            <person name="Devos D.P."/>
            <person name="Kaster A.-K."/>
            <person name="Ovreas L."/>
            <person name="Rohde M."/>
            <person name="Galperin M.Y."/>
            <person name="Jogler C."/>
        </authorList>
    </citation>
    <scope>NUCLEOTIDE SEQUENCE [LARGE SCALE GENOMIC DNA]</scope>
    <source>
        <strain evidence="3 4">Poly51</strain>
    </source>
</reference>
<sequence length="538" mass="59150" precursor="true">MRLIYGVFCGLVLTIAFANRTDAARPNILIAIADDQSFPHASAYGDAAVQTPAFDRIAKAGVLFSQAFTPAPGCSPMRAAFLTGREIWQIREAGTHASSFPTDLPVFTNQLATAGYHVGMTGKGWGPGKAIGWPQNPAGKAYTAKKSKSPKGVSEVDYAANFDDFLDGRSDDQPFCFWFGSHEPHRGYDPGIGARNGIDPAKITVPGFLPDDEIVRNDIADYLYEIQWFDQHLGRMVDRLSATGELENTLVIVTSDNGMPFPRAKANLYEYGIHMPLAISWPAVVPPGQVNDDLVSLIDVTRTIFTATEVEPIDGASMPGHSLVERMRDKLGSVEWPRSAAYSGRERHSSSRYNTLGYPCRSIRTQSHLYIRNYAPKRWPAGPGQVYARAAYDDAGRLVSSMLGPRHGGYHDIDSGPTLTAMIEQVDAPEYAGFLELATAKRPDEELFDIRIDPSCLNNLAGRAEADAVRKDLAARLANYLTKTGDLRQTDPSLAEVWETYPRHSALRWFPVPDWAVESPPPVLPWLDARRPGVRSAK</sequence>
<keyword evidence="1" id="KW-0732">Signal</keyword>
<dbReference type="GO" id="GO:0047753">
    <property type="term" value="F:choline-sulfatase activity"/>
    <property type="evidence" value="ECO:0007669"/>
    <property type="project" value="UniProtKB-EC"/>
</dbReference>
<dbReference type="SUPFAM" id="SSF53649">
    <property type="entry name" value="Alkaline phosphatase-like"/>
    <property type="match status" value="1"/>
</dbReference>
<evidence type="ECO:0000313" key="4">
    <source>
        <dbReference type="Proteomes" id="UP000318288"/>
    </source>
</evidence>
<keyword evidence="4" id="KW-1185">Reference proteome</keyword>
<organism evidence="3 4">
    <name type="scientific">Rubripirellula tenax</name>
    <dbReference type="NCBI Taxonomy" id="2528015"/>
    <lineage>
        <taxon>Bacteria</taxon>
        <taxon>Pseudomonadati</taxon>
        <taxon>Planctomycetota</taxon>
        <taxon>Planctomycetia</taxon>
        <taxon>Pirellulales</taxon>
        <taxon>Pirellulaceae</taxon>
        <taxon>Rubripirellula</taxon>
    </lineage>
</organism>
<dbReference type="PANTHER" id="PTHR43751">
    <property type="entry name" value="SULFATASE"/>
    <property type="match status" value="1"/>
</dbReference>
<dbReference type="OrthoDB" id="9762324at2"/>
<accession>A0A5C6F4F1</accession>
<feature type="signal peptide" evidence="1">
    <location>
        <begin position="1"/>
        <end position="18"/>
    </location>
</feature>
<dbReference type="InterPro" id="IPR052701">
    <property type="entry name" value="GAG_Ulvan_Degrading_Sulfatases"/>
</dbReference>
<dbReference type="EC" id="3.1.6.6" evidence="3"/>